<dbReference type="KEGG" id="spu:764911"/>
<comment type="similarity">
    <text evidence="1 3">Belongs to the peptidase S9A family.</text>
</comment>
<dbReference type="PRINTS" id="PR00862">
    <property type="entry name" value="PROLIGOPTASE"/>
</dbReference>
<dbReference type="InterPro" id="IPR029058">
    <property type="entry name" value="AB_hydrolase_fold"/>
</dbReference>
<feature type="signal peptide" evidence="4">
    <location>
        <begin position="1"/>
        <end position="21"/>
    </location>
</feature>
<dbReference type="GO" id="GO:0004252">
    <property type="term" value="F:serine-type endopeptidase activity"/>
    <property type="evidence" value="ECO:0007669"/>
    <property type="project" value="UniProtKB-UniRule"/>
</dbReference>
<dbReference type="EC" id="3.4.21.-" evidence="3"/>
<feature type="chain" id="PRO_5029663331" description="Prolyl endopeptidase" evidence="4">
    <location>
        <begin position="22"/>
        <end position="388"/>
    </location>
</feature>
<dbReference type="CTD" id="9581"/>
<sequence length="388" mass="43226">MDVFASHFVLALLVDIIPQLAIVQHSGEMEPLHIELPPEYTTILPGLNADINSRHYQFQLSSPVHPPKDFELDLQTCNIEVGESDEDTGSGSEDEIQEVHSIRAQSRRKPEDYACQRLVAQSQDGTNVPITVFHRENLVLDGQHPMLVIGYGAYGRNVEMEYTAERMALLSNGWVLAFCHVRGGGELGKEWYYSGKGDQKHHSFEDLESCVEFLHSSGFSRPALTAGWAASAGALLLGVLCNRSPHLLRAAVMRMPFVDILSSMLDSTSPLTSQDIEEWGDPSGSAADMEYISAYCPYHNLRSQSYPSVLVTSSMTDQRVPSWVPAKYMARLRDRTRDHHHEHHRPTFLLRVHSDGGHFGPDEGDGGVDQATMECAFLHQELSLDTLS</sequence>
<evidence type="ECO:0000313" key="6">
    <source>
        <dbReference type="EnsemblMetazoa" id="XP_030855303"/>
    </source>
</evidence>
<reference evidence="6" key="2">
    <citation type="submission" date="2021-01" db="UniProtKB">
        <authorList>
            <consortium name="EnsemblMetazoa"/>
        </authorList>
    </citation>
    <scope>IDENTIFICATION</scope>
</reference>
<comment type="function">
    <text evidence="2">Serine peptidase whose precise substrate specificity remains unclear. Does not cleave peptides after a arginine or lysine residue. Regulates trans-Golgi network morphology and sorting by regulating the membrane binding of the AP-1 complex. May play a role in the regulation of synaptic vesicle exocytosis.</text>
</comment>
<dbReference type="EnsemblMetazoa" id="XM_030999443">
    <property type="protein sequence ID" value="XP_030855303"/>
    <property type="gene ID" value="LOC764911"/>
</dbReference>
<name>A0A7M7PVY2_STRPU</name>
<dbReference type="AlphaFoldDB" id="A0A7M7PVY2"/>
<dbReference type="FunFam" id="3.40.50.1820:FF:000050">
    <property type="entry name" value="prolyl endopeptidase-like isoform X2"/>
    <property type="match status" value="1"/>
</dbReference>
<dbReference type="Gene3D" id="3.40.50.1820">
    <property type="entry name" value="alpha/beta hydrolase"/>
    <property type="match status" value="1"/>
</dbReference>
<keyword evidence="3" id="KW-0720">Serine protease</keyword>
<dbReference type="InParanoid" id="A0A7M7PVY2"/>
<dbReference type="PANTHER" id="PTHR11757">
    <property type="entry name" value="PROTEASE FAMILY S9A OLIGOPEPTIDASE"/>
    <property type="match status" value="1"/>
</dbReference>
<dbReference type="InterPro" id="IPR002470">
    <property type="entry name" value="Peptidase_S9A"/>
</dbReference>
<keyword evidence="4" id="KW-0732">Signal</keyword>
<dbReference type="Proteomes" id="UP000007110">
    <property type="component" value="Unassembled WGS sequence"/>
</dbReference>
<accession>A0A7M7PVY2</accession>
<keyword evidence="3" id="KW-0378">Hydrolase</keyword>
<dbReference type="GeneID" id="764911"/>
<dbReference type="InterPro" id="IPR051543">
    <property type="entry name" value="Serine_Peptidase_S9A"/>
</dbReference>
<reference evidence="7" key="1">
    <citation type="submission" date="2015-02" db="EMBL/GenBank/DDBJ databases">
        <title>Genome sequencing for Strongylocentrotus purpuratus.</title>
        <authorList>
            <person name="Murali S."/>
            <person name="Liu Y."/>
            <person name="Vee V."/>
            <person name="English A."/>
            <person name="Wang M."/>
            <person name="Skinner E."/>
            <person name="Han Y."/>
            <person name="Muzny D.M."/>
            <person name="Worley K.C."/>
            <person name="Gibbs R.A."/>
        </authorList>
    </citation>
    <scope>NUCLEOTIDE SEQUENCE</scope>
</reference>
<dbReference type="GO" id="GO:0006508">
    <property type="term" value="P:proteolysis"/>
    <property type="evidence" value="ECO:0007669"/>
    <property type="project" value="UniProtKB-KW"/>
</dbReference>
<dbReference type="OMA" id="MHRLMAT"/>
<feature type="domain" description="Peptidase S9 prolyl oligopeptidase catalytic" evidence="5">
    <location>
        <begin position="166"/>
        <end position="382"/>
    </location>
</feature>
<keyword evidence="3" id="KW-0645">Protease</keyword>
<proteinExistence type="inferred from homology"/>
<protein>
    <recommendedName>
        <fullName evidence="3">Prolyl endopeptidase</fullName>
        <ecNumber evidence="3">3.4.21.-</ecNumber>
    </recommendedName>
</protein>
<evidence type="ECO:0000256" key="3">
    <source>
        <dbReference type="RuleBase" id="RU368024"/>
    </source>
</evidence>
<dbReference type="Gene3D" id="2.130.10.120">
    <property type="entry name" value="Prolyl oligopeptidase, N-terminal domain"/>
    <property type="match status" value="1"/>
</dbReference>
<dbReference type="PANTHER" id="PTHR11757:SF19">
    <property type="entry name" value="PROLYL ENDOPEPTIDASE-LIKE"/>
    <property type="match status" value="1"/>
</dbReference>
<dbReference type="InterPro" id="IPR001375">
    <property type="entry name" value="Peptidase_S9_cat"/>
</dbReference>
<dbReference type="Pfam" id="PF00326">
    <property type="entry name" value="Peptidase_S9"/>
    <property type="match status" value="1"/>
</dbReference>
<evidence type="ECO:0000256" key="1">
    <source>
        <dbReference type="ARBA" id="ARBA00005228"/>
    </source>
</evidence>
<keyword evidence="7" id="KW-1185">Reference proteome</keyword>
<evidence type="ECO:0000256" key="2">
    <source>
        <dbReference type="ARBA" id="ARBA00045448"/>
    </source>
</evidence>
<dbReference type="SUPFAM" id="SSF53474">
    <property type="entry name" value="alpha/beta-Hydrolases"/>
    <property type="match status" value="1"/>
</dbReference>
<evidence type="ECO:0000256" key="4">
    <source>
        <dbReference type="SAM" id="SignalP"/>
    </source>
</evidence>
<evidence type="ECO:0000313" key="7">
    <source>
        <dbReference type="Proteomes" id="UP000007110"/>
    </source>
</evidence>
<dbReference type="RefSeq" id="XP_030855303.1">
    <property type="nucleotide sequence ID" value="XM_030999443.1"/>
</dbReference>
<organism evidence="6 7">
    <name type="scientific">Strongylocentrotus purpuratus</name>
    <name type="common">Purple sea urchin</name>
    <dbReference type="NCBI Taxonomy" id="7668"/>
    <lineage>
        <taxon>Eukaryota</taxon>
        <taxon>Metazoa</taxon>
        <taxon>Echinodermata</taxon>
        <taxon>Eleutherozoa</taxon>
        <taxon>Echinozoa</taxon>
        <taxon>Echinoidea</taxon>
        <taxon>Euechinoidea</taxon>
        <taxon>Echinacea</taxon>
        <taxon>Camarodonta</taxon>
        <taxon>Echinidea</taxon>
        <taxon>Strongylocentrotidae</taxon>
        <taxon>Strongylocentrotus</taxon>
    </lineage>
</organism>
<dbReference type="OrthoDB" id="248387at2759"/>
<evidence type="ECO:0000259" key="5">
    <source>
        <dbReference type="Pfam" id="PF00326"/>
    </source>
</evidence>